<proteinExistence type="predicted"/>
<keyword evidence="5" id="KW-0411">Iron-sulfur</keyword>
<name>A0A0D1Z4W7_EXOME</name>
<dbReference type="GO" id="GO:0016491">
    <property type="term" value="F:oxidoreductase activity"/>
    <property type="evidence" value="ECO:0007669"/>
    <property type="project" value="UniProtKB-KW"/>
</dbReference>
<dbReference type="InterPro" id="IPR036922">
    <property type="entry name" value="Rieske_2Fe-2S_sf"/>
</dbReference>
<evidence type="ECO:0000256" key="1">
    <source>
        <dbReference type="ARBA" id="ARBA00022714"/>
    </source>
</evidence>
<dbReference type="PRINTS" id="PR00090">
    <property type="entry name" value="RNGDIOXGNASE"/>
</dbReference>
<dbReference type="EMBL" id="KN847525">
    <property type="protein sequence ID" value="KIV88954.1"/>
    <property type="molecule type" value="Genomic_DNA"/>
</dbReference>
<dbReference type="OMA" id="WLFVCHR"/>
<dbReference type="RefSeq" id="XP_016220528.1">
    <property type="nucleotide sequence ID" value="XM_016373617.1"/>
</dbReference>
<keyword evidence="6" id="KW-0472">Membrane</keyword>
<evidence type="ECO:0000313" key="9">
    <source>
        <dbReference type="Proteomes" id="UP000054302"/>
    </source>
</evidence>
<dbReference type="Pfam" id="PF00355">
    <property type="entry name" value="Rieske"/>
    <property type="match status" value="1"/>
</dbReference>
<evidence type="ECO:0000256" key="4">
    <source>
        <dbReference type="ARBA" id="ARBA00023004"/>
    </source>
</evidence>
<dbReference type="GO" id="GO:0046872">
    <property type="term" value="F:metal ion binding"/>
    <property type="evidence" value="ECO:0007669"/>
    <property type="project" value="UniProtKB-KW"/>
</dbReference>
<dbReference type="InterPro" id="IPR017941">
    <property type="entry name" value="Rieske_2Fe-2S"/>
</dbReference>
<keyword evidence="6" id="KW-0812">Transmembrane</keyword>
<dbReference type="AlphaFoldDB" id="A0A0D1Z4W7"/>
<dbReference type="VEuPathDB" id="FungiDB:PV10_08579"/>
<dbReference type="PROSITE" id="PS51296">
    <property type="entry name" value="RIESKE"/>
    <property type="match status" value="1"/>
</dbReference>
<evidence type="ECO:0000256" key="6">
    <source>
        <dbReference type="SAM" id="Phobius"/>
    </source>
</evidence>
<dbReference type="Gene3D" id="2.102.10.10">
    <property type="entry name" value="Rieske [2Fe-2S] iron-sulphur domain"/>
    <property type="match status" value="1"/>
</dbReference>
<gene>
    <name evidence="8" type="ORF">PV10_08579</name>
</gene>
<dbReference type="Proteomes" id="UP000054302">
    <property type="component" value="Unassembled WGS sequence"/>
</dbReference>
<keyword evidence="6" id="KW-1133">Transmembrane helix</keyword>
<dbReference type="SUPFAM" id="SSF50022">
    <property type="entry name" value="ISP domain"/>
    <property type="match status" value="1"/>
</dbReference>
<dbReference type="PANTHER" id="PTHR43756">
    <property type="entry name" value="CHOLINE MONOOXYGENASE, CHLOROPLASTIC"/>
    <property type="match status" value="1"/>
</dbReference>
<evidence type="ECO:0000256" key="5">
    <source>
        <dbReference type="ARBA" id="ARBA00023014"/>
    </source>
</evidence>
<dbReference type="OrthoDB" id="426882at2759"/>
<feature type="transmembrane region" description="Helical" evidence="6">
    <location>
        <begin position="16"/>
        <end position="36"/>
    </location>
</feature>
<dbReference type="PANTHER" id="PTHR43756:SF5">
    <property type="entry name" value="CHOLINE MONOOXYGENASE, CHLOROPLASTIC"/>
    <property type="match status" value="1"/>
</dbReference>
<dbReference type="InterPro" id="IPR001663">
    <property type="entry name" value="Rng_hydr_dOase-A"/>
</dbReference>
<keyword evidence="1" id="KW-0001">2Fe-2S</keyword>
<protein>
    <recommendedName>
        <fullName evidence="7">Rieske domain-containing protein</fullName>
    </recommendedName>
</protein>
<evidence type="ECO:0000256" key="2">
    <source>
        <dbReference type="ARBA" id="ARBA00022723"/>
    </source>
</evidence>
<evidence type="ECO:0000256" key="3">
    <source>
        <dbReference type="ARBA" id="ARBA00023002"/>
    </source>
</evidence>
<evidence type="ECO:0000259" key="7">
    <source>
        <dbReference type="PROSITE" id="PS51296"/>
    </source>
</evidence>
<keyword evidence="9" id="KW-1185">Reference proteome</keyword>
<organism evidence="8 9">
    <name type="scientific">Exophiala mesophila</name>
    <name type="common">Black yeast-like fungus</name>
    <dbReference type="NCBI Taxonomy" id="212818"/>
    <lineage>
        <taxon>Eukaryota</taxon>
        <taxon>Fungi</taxon>
        <taxon>Dikarya</taxon>
        <taxon>Ascomycota</taxon>
        <taxon>Pezizomycotina</taxon>
        <taxon>Eurotiomycetes</taxon>
        <taxon>Chaetothyriomycetidae</taxon>
        <taxon>Chaetothyriales</taxon>
        <taxon>Herpotrichiellaceae</taxon>
        <taxon>Exophiala</taxon>
    </lineage>
</organism>
<feature type="domain" description="Rieske" evidence="7">
    <location>
        <begin position="87"/>
        <end position="165"/>
    </location>
</feature>
<dbReference type="GO" id="GO:0051537">
    <property type="term" value="F:2 iron, 2 sulfur cluster binding"/>
    <property type="evidence" value="ECO:0007669"/>
    <property type="project" value="UniProtKB-KW"/>
</dbReference>
<dbReference type="CDD" id="cd03469">
    <property type="entry name" value="Rieske_RO_Alpha_N"/>
    <property type="match status" value="1"/>
</dbReference>
<dbReference type="Gene3D" id="3.90.380.10">
    <property type="entry name" value="Naphthalene 1,2-dioxygenase Alpha Subunit, Chain A, domain 1"/>
    <property type="match status" value="1"/>
</dbReference>
<evidence type="ECO:0000313" key="8">
    <source>
        <dbReference type="EMBL" id="KIV88954.1"/>
    </source>
</evidence>
<dbReference type="GeneID" id="27326424"/>
<accession>A0A0D1Z4W7</accession>
<reference evidence="8 9" key="1">
    <citation type="submission" date="2015-01" db="EMBL/GenBank/DDBJ databases">
        <title>The Genome Sequence of Exophiala mesophila CBS40295.</title>
        <authorList>
            <consortium name="The Broad Institute Genomics Platform"/>
            <person name="Cuomo C."/>
            <person name="de Hoog S."/>
            <person name="Gorbushina A."/>
            <person name="Stielow B."/>
            <person name="Teixiera M."/>
            <person name="Abouelleil A."/>
            <person name="Chapman S.B."/>
            <person name="Priest M."/>
            <person name="Young S.K."/>
            <person name="Wortman J."/>
            <person name="Nusbaum C."/>
            <person name="Birren B."/>
        </authorList>
    </citation>
    <scope>NUCLEOTIDE SEQUENCE [LARGE SCALE GENOMIC DNA]</scope>
    <source>
        <strain evidence="8 9">CBS 40295</strain>
    </source>
</reference>
<keyword evidence="4" id="KW-0408">Iron</keyword>
<sequence>MTFVVVSSLTNAPLPAYLFVLSCLGYLLGGHIVRLVQAVVSTLPIKSTLVGSTLDLAEKGSLKGDDVLSDEEAFLLEKRAFFTKTWLFVCHRSRFDKPGDYLTFDIAGVSFFAVLGKDGVLRAFHNVCRHRAYTVVRKSCGSSTRFSCKYHGWQYDDTGRLVKAPKFDESPGFNPQANGLFEIKLILTRDGLIFVNFDANTMKLPFNNVKSHVDFGSCSWVHGMSVDCKANWKTIANGFSDQVHRSHTRFSWLSRLQKMPKQTRLLGPLSIVKEVNSDLWYTMIIVPISTAEVSIRCDLYSRQESKTSSGTAEKWEWMVKQEIMALTPSNGQEDSPRQSFAYECGGRTIDLLAILTQHQRSEKLAKRKLQPTIRVTGESDIDREAEAICDALDRVEEAPAIDGSLKLPKMGKMGLIDW</sequence>
<dbReference type="STRING" id="212818.A0A0D1Z4W7"/>
<keyword evidence="3" id="KW-0560">Oxidoreductase</keyword>
<keyword evidence="2" id="KW-0479">Metal-binding</keyword>
<dbReference type="HOGENOM" id="CLU_026244_1_3_1"/>